<name>A0A8T0B3M2_SILME</name>
<proteinExistence type="predicted"/>
<dbReference type="PANTHER" id="PTHR14256:SF3">
    <property type="entry name" value="NORMAL MUCOSA OF ESOPHAGUS-SPECIFIC GENE 1 PROTEIN"/>
    <property type="match status" value="1"/>
</dbReference>
<dbReference type="InterPro" id="IPR010530">
    <property type="entry name" value="B12D"/>
</dbReference>
<dbReference type="PANTHER" id="PTHR14256">
    <property type="entry name" value="NADH-UBIQUINONE OXIDOREDUCTASE MLRQ SUBUNIT"/>
    <property type="match status" value="1"/>
</dbReference>
<dbReference type="Pfam" id="PF06522">
    <property type="entry name" value="B12D"/>
    <property type="match status" value="1"/>
</dbReference>
<feature type="transmembrane region" description="Helical" evidence="1">
    <location>
        <begin position="73"/>
        <end position="96"/>
    </location>
</feature>
<dbReference type="AlphaFoldDB" id="A0A8T0B3M2"/>
<evidence type="ECO:0000256" key="1">
    <source>
        <dbReference type="SAM" id="Phobius"/>
    </source>
</evidence>
<dbReference type="OrthoDB" id="5511684at2759"/>
<keyword evidence="1" id="KW-0812">Transmembrane</keyword>
<comment type="caution">
    <text evidence="2">The sequence shown here is derived from an EMBL/GenBank/DDBJ whole genome shotgun (WGS) entry which is preliminary data.</text>
</comment>
<accession>A0A8T0B3M2</accession>
<evidence type="ECO:0008006" key="4">
    <source>
        <dbReference type="Google" id="ProtNLM"/>
    </source>
</evidence>
<evidence type="ECO:0000313" key="2">
    <source>
        <dbReference type="EMBL" id="KAF7698719.1"/>
    </source>
</evidence>
<dbReference type="EMBL" id="JABFDY010000013">
    <property type="protein sequence ID" value="KAF7698719.1"/>
    <property type="molecule type" value="Genomic_DNA"/>
</dbReference>
<dbReference type="Proteomes" id="UP000606274">
    <property type="component" value="Unassembled WGS sequence"/>
</dbReference>
<organism evidence="2 3">
    <name type="scientific">Silurus meridionalis</name>
    <name type="common">Southern catfish</name>
    <name type="synonym">Silurus soldatovi meridionalis</name>
    <dbReference type="NCBI Taxonomy" id="175797"/>
    <lineage>
        <taxon>Eukaryota</taxon>
        <taxon>Metazoa</taxon>
        <taxon>Chordata</taxon>
        <taxon>Craniata</taxon>
        <taxon>Vertebrata</taxon>
        <taxon>Euteleostomi</taxon>
        <taxon>Actinopterygii</taxon>
        <taxon>Neopterygii</taxon>
        <taxon>Teleostei</taxon>
        <taxon>Ostariophysi</taxon>
        <taxon>Siluriformes</taxon>
        <taxon>Siluridae</taxon>
        <taxon>Silurus</taxon>
    </lineage>
</organism>
<keyword evidence="1" id="KW-0472">Membrane</keyword>
<evidence type="ECO:0000313" key="3">
    <source>
        <dbReference type="Proteomes" id="UP000606274"/>
    </source>
</evidence>
<keyword evidence="1" id="KW-1133">Transmembrane helix</keyword>
<reference evidence="2" key="1">
    <citation type="submission" date="2020-08" db="EMBL/GenBank/DDBJ databases">
        <title>Chromosome-level assembly of Southern catfish (Silurus meridionalis) provides insights into visual adaptation to the nocturnal and benthic lifestyles.</title>
        <authorList>
            <person name="Zhang Y."/>
            <person name="Wang D."/>
            <person name="Peng Z."/>
        </authorList>
    </citation>
    <scope>NUCLEOTIDE SEQUENCE</scope>
    <source>
        <strain evidence="2">SWU-2019-XX</strain>
        <tissue evidence="2">Muscle</tissue>
    </source>
</reference>
<sequence>MVTELPDRQGVCVYVCVCTCHHPRISCTLSLSAGGTHTQAPSLPVSQRHLHSDSAQKMVTGGFVQMLRKRKELIPLIGFMAFAATGATSACLYFLFTKTDVILNKTSNPEPWERLDPTKPQKLITINQQWKPVEELELVKKLTK</sequence>
<gene>
    <name evidence="2" type="ORF">HF521_003461</name>
</gene>
<protein>
    <recommendedName>
        <fullName evidence="4">Normal mucosa of esophagus-specific gene 1 protein</fullName>
    </recommendedName>
</protein>
<keyword evidence="3" id="KW-1185">Reference proteome</keyword>